<accession>A0A839HGT5</accession>
<dbReference type="RefSeq" id="WP_182660379.1">
    <property type="nucleotide sequence ID" value="NZ_JACIVI010000001.1"/>
</dbReference>
<dbReference type="EMBL" id="JACIVI010000001">
    <property type="protein sequence ID" value="MBB1160426.1"/>
    <property type="molecule type" value="Genomic_DNA"/>
</dbReference>
<feature type="region of interest" description="Disordered" evidence="5">
    <location>
        <begin position="589"/>
        <end position="611"/>
    </location>
</feature>
<feature type="transmembrane region" description="Helical" evidence="6">
    <location>
        <begin position="385"/>
        <end position="404"/>
    </location>
</feature>
<dbReference type="GO" id="GO:0016874">
    <property type="term" value="F:ligase activity"/>
    <property type="evidence" value="ECO:0007669"/>
    <property type="project" value="UniProtKB-KW"/>
</dbReference>
<dbReference type="GO" id="GO:0016020">
    <property type="term" value="C:membrane"/>
    <property type="evidence" value="ECO:0007669"/>
    <property type="project" value="UniProtKB-SubCell"/>
</dbReference>
<keyword evidence="8" id="KW-0436">Ligase</keyword>
<feature type="transmembrane region" description="Helical" evidence="6">
    <location>
        <begin position="437"/>
        <end position="459"/>
    </location>
</feature>
<feature type="transmembrane region" description="Helical" evidence="6">
    <location>
        <begin position="205"/>
        <end position="224"/>
    </location>
</feature>
<keyword evidence="9" id="KW-1185">Reference proteome</keyword>
<proteinExistence type="predicted"/>
<feature type="domain" description="O-antigen ligase-related" evidence="7">
    <location>
        <begin position="213"/>
        <end position="363"/>
    </location>
</feature>
<keyword evidence="4 6" id="KW-0472">Membrane</keyword>
<evidence type="ECO:0000256" key="2">
    <source>
        <dbReference type="ARBA" id="ARBA00022692"/>
    </source>
</evidence>
<evidence type="ECO:0000256" key="4">
    <source>
        <dbReference type="ARBA" id="ARBA00023136"/>
    </source>
</evidence>
<gene>
    <name evidence="8" type="ORF">H4F90_00325</name>
</gene>
<evidence type="ECO:0000313" key="8">
    <source>
        <dbReference type="EMBL" id="MBB1160426.1"/>
    </source>
</evidence>
<feature type="transmembrane region" description="Helical" evidence="6">
    <location>
        <begin position="93"/>
        <end position="112"/>
    </location>
</feature>
<dbReference type="Proteomes" id="UP000586093">
    <property type="component" value="Unassembled WGS sequence"/>
</dbReference>
<dbReference type="InterPro" id="IPR051533">
    <property type="entry name" value="WaaL-like"/>
</dbReference>
<organism evidence="8 9">
    <name type="scientific">Aquariibacter albus</name>
    <dbReference type="NCBI Taxonomy" id="2759899"/>
    <lineage>
        <taxon>Bacteria</taxon>
        <taxon>Pseudomonadati</taxon>
        <taxon>Pseudomonadota</taxon>
        <taxon>Betaproteobacteria</taxon>
        <taxon>Burkholderiales</taxon>
        <taxon>Sphaerotilaceae</taxon>
        <taxon>Aquariibacter</taxon>
    </lineage>
</organism>
<evidence type="ECO:0000256" key="1">
    <source>
        <dbReference type="ARBA" id="ARBA00004141"/>
    </source>
</evidence>
<feature type="transmembrane region" description="Helical" evidence="6">
    <location>
        <begin position="259"/>
        <end position="277"/>
    </location>
</feature>
<dbReference type="AlphaFoldDB" id="A0A839HGT5"/>
<dbReference type="PANTHER" id="PTHR37422:SF23">
    <property type="entry name" value="TEICHURONIC ACID BIOSYNTHESIS PROTEIN TUAE"/>
    <property type="match status" value="1"/>
</dbReference>
<evidence type="ECO:0000259" key="7">
    <source>
        <dbReference type="Pfam" id="PF04932"/>
    </source>
</evidence>
<keyword evidence="3 6" id="KW-1133">Transmembrane helix</keyword>
<reference evidence="8 9" key="1">
    <citation type="submission" date="2020-08" db="EMBL/GenBank/DDBJ databases">
        <title>Aquariorum lacteus gen. nov., sp. nov., a new member of the family Comamonadaceae, isolated from freshwater aquarium.</title>
        <authorList>
            <person name="Chun S.-J."/>
        </authorList>
    </citation>
    <scope>NUCLEOTIDE SEQUENCE [LARGE SCALE GENOMIC DNA]</scope>
    <source>
        <strain evidence="8 9">SJAQ100</strain>
    </source>
</reference>
<name>A0A839HGT5_9BURK</name>
<dbReference type="PANTHER" id="PTHR37422">
    <property type="entry name" value="TEICHURONIC ACID BIOSYNTHESIS PROTEIN TUAE"/>
    <property type="match status" value="1"/>
</dbReference>
<protein>
    <submittedName>
        <fullName evidence="8">O-antigen ligase family protein</fullName>
    </submittedName>
</protein>
<comment type="caution">
    <text evidence="8">The sequence shown here is derived from an EMBL/GenBank/DDBJ whole genome shotgun (WGS) entry which is preliminary data.</text>
</comment>
<keyword evidence="2 6" id="KW-0812">Transmembrane</keyword>
<evidence type="ECO:0000313" key="9">
    <source>
        <dbReference type="Proteomes" id="UP000586093"/>
    </source>
</evidence>
<sequence length="611" mass="63354">MPTAVLPAPSGPAGRLGPALLLGLLSLPLLQPLHGAPMQFFESEWLAMALGLGGALALLLGPAGRWPALAGLPLQGAAWVALQPLGVPQVYPLNHAAPTAMLAWAGLLLAAGHAWRHAVAERGALWDAVAAALLLAGLLNAALGAVQVLAPEALPGWLLYSDRKSAQAATGQLRHQGHYVLTLGWALAALLWLDARGRLGGRAGAWISGRGLAALALLVLGLALSTQRAALVYAGLPLGVALGLSAGPDGLRRALRRRGLLALALMLAATWALPPLTQALAGEGPGLGTASARGAESAWALRLPMWASAWAAWQSAPWTGLGFDAYTAFHAERAHALPNFRYTTHAHQLPLHLLATLGLGAGLGLLGLLAVWLRRLGRAGRQPAEALPLLLLAPAAAACLIELPTHVAHLLGPIALLLGLGLGGPAAPDLSVPARRLLAVGGLLGALLLAWTLAAFLALNRPWREALPPAEQARVLHAGRAHPVFQAVADSVLDDLLPLDARGLDPTTLDAHLARNARSLAWRPGSRGLYRRAALLQRAGQAEAARAALDRAQAFYPAHRQAFLARLCRGARQEGAALQPLIDHARRTPGLPLPSACAGDGDLPPTPQGET</sequence>
<feature type="transmembrane region" description="Helical" evidence="6">
    <location>
        <begin position="351"/>
        <end position="373"/>
    </location>
</feature>
<comment type="subcellular location">
    <subcellularLocation>
        <location evidence="1">Membrane</location>
        <topology evidence="1">Multi-pass membrane protein</topology>
    </subcellularLocation>
</comment>
<dbReference type="InterPro" id="IPR007016">
    <property type="entry name" value="O-antigen_ligase-rel_domated"/>
</dbReference>
<feature type="transmembrane region" description="Helical" evidence="6">
    <location>
        <begin position="124"/>
        <end position="150"/>
    </location>
</feature>
<evidence type="ECO:0000256" key="5">
    <source>
        <dbReference type="SAM" id="MobiDB-lite"/>
    </source>
</evidence>
<feature type="transmembrane region" description="Helical" evidence="6">
    <location>
        <begin position="176"/>
        <end position="193"/>
    </location>
</feature>
<dbReference type="Pfam" id="PF04932">
    <property type="entry name" value="Wzy_C"/>
    <property type="match status" value="1"/>
</dbReference>
<evidence type="ECO:0000256" key="3">
    <source>
        <dbReference type="ARBA" id="ARBA00022989"/>
    </source>
</evidence>
<feature type="transmembrane region" description="Helical" evidence="6">
    <location>
        <begin position="230"/>
        <end position="247"/>
    </location>
</feature>
<feature type="transmembrane region" description="Helical" evidence="6">
    <location>
        <begin position="45"/>
        <end position="61"/>
    </location>
</feature>
<evidence type="ECO:0000256" key="6">
    <source>
        <dbReference type="SAM" id="Phobius"/>
    </source>
</evidence>